<evidence type="ECO:0000256" key="14">
    <source>
        <dbReference type="RuleBase" id="RU000456"/>
    </source>
</evidence>
<dbReference type="RefSeq" id="WP_272749713.1">
    <property type="nucleotide sequence ID" value="NZ_JAQQKX010000024.1"/>
</dbReference>
<keyword evidence="21" id="KW-1185">Reference proteome</keyword>
<reference evidence="20 21" key="1">
    <citation type="submission" date="2023-01" db="EMBL/GenBank/DDBJ databases">
        <title>Novel species of the genus Asticcacaulis isolated from rivers.</title>
        <authorList>
            <person name="Lu H."/>
        </authorList>
    </citation>
    <scope>NUCLEOTIDE SEQUENCE [LARGE SCALE GENOMIC DNA]</scope>
    <source>
        <strain evidence="20 21">BYS171W</strain>
    </source>
</reference>
<comment type="cofactor">
    <cofactor evidence="15">
        <name>Cu cation</name>
        <dbReference type="ChEBI" id="CHEBI:23378"/>
    </cofactor>
    <text evidence="15">Binds a copper A center.</text>
</comment>
<keyword evidence="8 14" id="KW-0249">Electron transport</keyword>
<keyword evidence="3 14" id="KW-0813">Transport</keyword>
<dbReference type="InterPro" id="IPR011759">
    <property type="entry name" value="Cyt_c_oxidase_su2_TM_dom"/>
</dbReference>
<evidence type="ECO:0000256" key="10">
    <source>
        <dbReference type="ARBA" id="ARBA00023008"/>
    </source>
</evidence>
<evidence type="ECO:0000256" key="6">
    <source>
        <dbReference type="ARBA" id="ARBA00022723"/>
    </source>
</evidence>
<evidence type="ECO:0000256" key="4">
    <source>
        <dbReference type="ARBA" id="ARBA00022660"/>
    </source>
</evidence>
<dbReference type="InterPro" id="IPR008972">
    <property type="entry name" value="Cupredoxin"/>
</dbReference>
<dbReference type="PROSITE" id="PS50857">
    <property type="entry name" value="COX2_CUA"/>
    <property type="match status" value="1"/>
</dbReference>
<dbReference type="SUPFAM" id="SSF81464">
    <property type="entry name" value="Cytochrome c oxidase subunit II-like, transmembrane region"/>
    <property type="match status" value="1"/>
</dbReference>
<keyword evidence="11 16" id="KW-0472">Membrane</keyword>
<protein>
    <recommendedName>
        <fullName evidence="15">Cytochrome c oxidase subunit 2</fullName>
        <ecNumber evidence="15">7.1.1.9</ecNumber>
    </recommendedName>
</protein>
<dbReference type="NCBIfam" id="TIGR02866">
    <property type="entry name" value="CoxB"/>
    <property type="match status" value="1"/>
</dbReference>
<feature type="domain" description="Cytochrome oxidase subunit II copper A binding" evidence="18">
    <location>
        <begin position="133"/>
        <end position="271"/>
    </location>
</feature>
<dbReference type="Proteomes" id="UP001214854">
    <property type="component" value="Unassembled WGS sequence"/>
</dbReference>
<dbReference type="InterPro" id="IPR002429">
    <property type="entry name" value="CcO_II-like_C"/>
</dbReference>
<sequence length="328" mass="35079">MGIRRLTLAGWGAALGAGATALMSAGMAFAQDKEGMPTDKAIHLQQGFAELKHDAIWFHNIVLMPVITVITLLVLVLLIWIIVRYNKRTNPVPAKFSHNTAIEIAWTLIPVLILVVIAFFSFSLLRKYNDMPTPDVVVKATGYQWYWTYDYPELGVEGVESRLLPEARELDTAHKANVPYLLGVDNELIVPVGKVVQVQVTGYDVIHAFALPAFGLKTDAVPGRLNSTWFKAEKTGIFYGQCSELCGVDHAFMPIAIRVVTPEQFDAYIVKAGGKTKAMLAAEAAAAKIEAEKAAADAAAASSATAASAATDAPAGEAAVSAAAPAVQ</sequence>
<keyword evidence="17" id="KW-0732">Signal</keyword>
<dbReference type="Pfam" id="PF02790">
    <property type="entry name" value="COX2_TM"/>
    <property type="match status" value="1"/>
</dbReference>
<evidence type="ECO:0000259" key="19">
    <source>
        <dbReference type="PROSITE" id="PS50999"/>
    </source>
</evidence>
<evidence type="ECO:0000256" key="9">
    <source>
        <dbReference type="ARBA" id="ARBA00022989"/>
    </source>
</evidence>
<keyword evidence="9 16" id="KW-1133">Transmembrane helix</keyword>
<dbReference type="InterPro" id="IPR036257">
    <property type="entry name" value="Cyt_c_oxidase_su2_TM_sf"/>
</dbReference>
<keyword evidence="7" id="KW-1278">Translocase</keyword>
<evidence type="ECO:0000256" key="7">
    <source>
        <dbReference type="ARBA" id="ARBA00022967"/>
    </source>
</evidence>
<dbReference type="Gene3D" id="1.10.287.90">
    <property type="match status" value="1"/>
</dbReference>
<accession>A0ABT5HZ40</accession>
<dbReference type="InterPro" id="IPR045187">
    <property type="entry name" value="CcO_II"/>
</dbReference>
<comment type="similarity">
    <text evidence="2 14">Belongs to the cytochrome c oxidase subunit 2 family.</text>
</comment>
<dbReference type="EC" id="7.1.1.9" evidence="15"/>
<dbReference type="PANTHER" id="PTHR22888">
    <property type="entry name" value="CYTOCHROME C OXIDASE, SUBUNIT II"/>
    <property type="match status" value="1"/>
</dbReference>
<gene>
    <name evidence="20" type="primary">coxB</name>
    <name evidence="20" type="ORF">PQU92_18145</name>
</gene>
<proteinExistence type="inferred from homology"/>
<dbReference type="PRINTS" id="PR01166">
    <property type="entry name" value="CYCOXIDASEII"/>
</dbReference>
<evidence type="ECO:0000256" key="12">
    <source>
        <dbReference type="ARBA" id="ARBA00024688"/>
    </source>
</evidence>
<dbReference type="PANTHER" id="PTHR22888:SF9">
    <property type="entry name" value="CYTOCHROME C OXIDASE SUBUNIT 2"/>
    <property type="match status" value="1"/>
</dbReference>
<keyword evidence="4 14" id="KW-0679">Respiratory chain</keyword>
<evidence type="ECO:0000256" key="16">
    <source>
        <dbReference type="SAM" id="Phobius"/>
    </source>
</evidence>
<evidence type="ECO:0000256" key="5">
    <source>
        <dbReference type="ARBA" id="ARBA00022692"/>
    </source>
</evidence>
<comment type="caution">
    <text evidence="20">The sequence shown here is derived from an EMBL/GenBank/DDBJ whole genome shotgun (WGS) entry which is preliminary data.</text>
</comment>
<dbReference type="Gene3D" id="2.60.40.420">
    <property type="entry name" value="Cupredoxins - blue copper proteins"/>
    <property type="match status" value="1"/>
</dbReference>
<feature type="transmembrane region" description="Helical" evidence="16">
    <location>
        <begin position="61"/>
        <end position="83"/>
    </location>
</feature>
<keyword evidence="6 15" id="KW-0479">Metal-binding</keyword>
<dbReference type="InterPro" id="IPR001505">
    <property type="entry name" value="Copper_CuA"/>
</dbReference>
<evidence type="ECO:0000259" key="18">
    <source>
        <dbReference type="PROSITE" id="PS50857"/>
    </source>
</evidence>
<keyword evidence="10 15" id="KW-0186">Copper</keyword>
<dbReference type="EMBL" id="JAQQKX010000024">
    <property type="protein sequence ID" value="MDC7685208.1"/>
    <property type="molecule type" value="Genomic_DNA"/>
</dbReference>
<organism evidence="20 21">
    <name type="scientific">Asticcacaulis aquaticus</name>
    <dbReference type="NCBI Taxonomy" id="2984212"/>
    <lineage>
        <taxon>Bacteria</taxon>
        <taxon>Pseudomonadati</taxon>
        <taxon>Pseudomonadota</taxon>
        <taxon>Alphaproteobacteria</taxon>
        <taxon>Caulobacterales</taxon>
        <taxon>Caulobacteraceae</taxon>
        <taxon>Asticcacaulis</taxon>
    </lineage>
</organism>
<feature type="domain" description="Cytochrome oxidase subunit II transmembrane region profile" evidence="19">
    <location>
        <begin position="36"/>
        <end position="132"/>
    </location>
</feature>
<dbReference type="SUPFAM" id="SSF49503">
    <property type="entry name" value="Cupredoxins"/>
    <property type="match status" value="1"/>
</dbReference>
<evidence type="ECO:0000256" key="8">
    <source>
        <dbReference type="ARBA" id="ARBA00022982"/>
    </source>
</evidence>
<keyword evidence="5 14" id="KW-0812">Transmembrane</keyword>
<evidence type="ECO:0000256" key="11">
    <source>
        <dbReference type="ARBA" id="ARBA00023136"/>
    </source>
</evidence>
<evidence type="ECO:0000256" key="13">
    <source>
        <dbReference type="ARBA" id="ARBA00047816"/>
    </source>
</evidence>
<feature type="transmembrane region" description="Helical" evidence="16">
    <location>
        <begin position="104"/>
        <end position="125"/>
    </location>
</feature>
<name>A0ABT5HZ40_9CAUL</name>
<evidence type="ECO:0000256" key="1">
    <source>
        <dbReference type="ARBA" id="ARBA00004141"/>
    </source>
</evidence>
<comment type="function">
    <text evidence="12 15">Subunits I and II form the functional core of the enzyme complex. Electrons originating in cytochrome c are transferred via heme a and Cu(A) to the binuclear center formed by heme a3 and Cu(B).</text>
</comment>
<dbReference type="InterPro" id="IPR014222">
    <property type="entry name" value="Cyt_c_oxidase_su2"/>
</dbReference>
<dbReference type="PROSITE" id="PS00078">
    <property type="entry name" value="COX2"/>
    <property type="match status" value="1"/>
</dbReference>
<evidence type="ECO:0000256" key="17">
    <source>
        <dbReference type="SAM" id="SignalP"/>
    </source>
</evidence>
<comment type="catalytic activity">
    <reaction evidence="13 15">
        <text>4 Fe(II)-[cytochrome c] + O2 + 8 H(+)(in) = 4 Fe(III)-[cytochrome c] + 2 H2O + 4 H(+)(out)</text>
        <dbReference type="Rhea" id="RHEA:11436"/>
        <dbReference type="Rhea" id="RHEA-COMP:10350"/>
        <dbReference type="Rhea" id="RHEA-COMP:14399"/>
        <dbReference type="ChEBI" id="CHEBI:15377"/>
        <dbReference type="ChEBI" id="CHEBI:15378"/>
        <dbReference type="ChEBI" id="CHEBI:15379"/>
        <dbReference type="ChEBI" id="CHEBI:29033"/>
        <dbReference type="ChEBI" id="CHEBI:29034"/>
        <dbReference type="EC" id="7.1.1.9"/>
    </reaction>
</comment>
<evidence type="ECO:0000256" key="15">
    <source>
        <dbReference type="RuleBase" id="RU004024"/>
    </source>
</evidence>
<evidence type="ECO:0000256" key="3">
    <source>
        <dbReference type="ARBA" id="ARBA00022448"/>
    </source>
</evidence>
<comment type="subcellular location">
    <subcellularLocation>
        <location evidence="14">Cell membrane</location>
        <topology evidence="14">Multi-pass membrane protein</topology>
    </subcellularLocation>
    <subcellularLocation>
        <location evidence="1">Membrane</location>
        <topology evidence="1">Multi-pass membrane protein</topology>
    </subcellularLocation>
</comment>
<dbReference type="PROSITE" id="PS50999">
    <property type="entry name" value="COX2_TM"/>
    <property type="match status" value="1"/>
</dbReference>
<evidence type="ECO:0000256" key="2">
    <source>
        <dbReference type="ARBA" id="ARBA00007866"/>
    </source>
</evidence>
<dbReference type="Pfam" id="PF00116">
    <property type="entry name" value="COX2"/>
    <property type="match status" value="1"/>
</dbReference>
<evidence type="ECO:0000313" key="21">
    <source>
        <dbReference type="Proteomes" id="UP001214854"/>
    </source>
</evidence>
<feature type="signal peptide" evidence="17">
    <location>
        <begin position="1"/>
        <end position="30"/>
    </location>
</feature>
<feature type="chain" id="PRO_5046664666" description="Cytochrome c oxidase subunit 2" evidence="17">
    <location>
        <begin position="31"/>
        <end position="328"/>
    </location>
</feature>
<evidence type="ECO:0000313" key="20">
    <source>
        <dbReference type="EMBL" id="MDC7685208.1"/>
    </source>
</evidence>